<evidence type="ECO:0000259" key="2">
    <source>
        <dbReference type="Pfam" id="PF13649"/>
    </source>
</evidence>
<keyword evidence="3" id="KW-0808">Transferase</keyword>
<protein>
    <submittedName>
        <fullName evidence="3">Methyltransferase</fullName>
    </submittedName>
</protein>
<accession>A0ABQ2UZX8</accession>
<dbReference type="RefSeq" id="WP_229852254.1">
    <property type="nucleotide sequence ID" value="NZ_BMRP01000008.1"/>
</dbReference>
<dbReference type="CDD" id="cd02440">
    <property type="entry name" value="AdoMet_MTases"/>
    <property type="match status" value="1"/>
</dbReference>
<proteinExistence type="predicted"/>
<dbReference type="InterPro" id="IPR041698">
    <property type="entry name" value="Methyltransf_25"/>
</dbReference>
<name>A0ABQ2UZX8_9ACTN</name>
<keyword evidence="3" id="KW-0489">Methyltransferase</keyword>
<evidence type="ECO:0000313" key="4">
    <source>
        <dbReference type="Proteomes" id="UP000654471"/>
    </source>
</evidence>
<dbReference type="EMBL" id="BMRP01000008">
    <property type="protein sequence ID" value="GGU62292.1"/>
    <property type="molecule type" value="Genomic_DNA"/>
</dbReference>
<reference evidence="4" key="1">
    <citation type="journal article" date="2019" name="Int. J. Syst. Evol. Microbiol.">
        <title>The Global Catalogue of Microorganisms (GCM) 10K type strain sequencing project: providing services to taxonomists for standard genome sequencing and annotation.</title>
        <authorList>
            <consortium name="The Broad Institute Genomics Platform"/>
            <consortium name="The Broad Institute Genome Sequencing Center for Infectious Disease"/>
            <person name="Wu L."/>
            <person name="Ma J."/>
        </authorList>
    </citation>
    <scope>NUCLEOTIDE SEQUENCE [LARGE SCALE GENOMIC DNA]</scope>
    <source>
        <strain evidence="4">JCM 3399</strain>
    </source>
</reference>
<feature type="compositionally biased region" description="Basic and acidic residues" evidence="1">
    <location>
        <begin position="1"/>
        <end position="17"/>
    </location>
</feature>
<dbReference type="Proteomes" id="UP000654471">
    <property type="component" value="Unassembled WGS sequence"/>
</dbReference>
<gene>
    <name evidence="3" type="ORF">GCM10010211_29160</name>
</gene>
<organism evidence="3 4">
    <name type="scientific">Streptomyces albospinus</name>
    <dbReference type="NCBI Taxonomy" id="285515"/>
    <lineage>
        <taxon>Bacteria</taxon>
        <taxon>Bacillati</taxon>
        <taxon>Actinomycetota</taxon>
        <taxon>Actinomycetes</taxon>
        <taxon>Kitasatosporales</taxon>
        <taxon>Streptomycetaceae</taxon>
        <taxon>Streptomyces</taxon>
    </lineage>
</organism>
<dbReference type="GO" id="GO:0032259">
    <property type="term" value="P:methylation"/>
    <property type="evidence" value="ECO:0007669"/>
    <property type="project" value="UniProtKB-KW"/>
</dbReference>
<feature type="region of interest" description="Disordered" evidence="1">
    <location>
        <begin position="1"/>
        <end position="21"/>
    </location>
</feature>
<dbReference type="Gene3D" id="3.40.50.150">
    <property type="entry name" value="Vaccinia Virus protein VP39"/>
    <property type="match status" value="1"/>
</dbReference>
<dbReference type="SUPFAM" id="SSF53335">
    <property type="entry name" value="S-adenosyl-L-methionine-dependent methyltransferases"/>
    <property type="match status" value="1"/>
</dbReference>
<evidence type="ECO:0000313" key="3">
    <source>
        <dbReference type="EMBL" id="GGU62292.1"/>
    </source>
</evidence>
<keyword evidence="4" id="KW-1185">Reference proteome</keyword>
<evidence type="ECO:0000256" key="1">
    <source>
        <dbReference type="SAM" id="MobiDB-lite"/>
    </source>
</evidence>
<feature type="domain" description="Methyltransferase" evidence="2">
    <location>
        <begin position="55"/>
        <end position="147"/>
    </location>
</feature>
<dbReference type="InterPro" id="IPR029063">
    <property type="entry name" value="SAM-dependent_MTases_sf"/>
</dbReference>
<dbReference type="Pfam" id="PF13649">
    <property type="entry name" value="Methyltransf_25"/>
    <property type="match status" value="1"/>
</dbReference>
<dbReference type="GO" id="GO:0008168">
    <property type="term" value="F:methyltransferase activity"/>
    <property type="evidence" value="ECO:0007669"/>
    <property type="project" value="UniProtKB-KW"/>
</dbReference>
<sequence>MDDGAGHPEIPDGDGHFGEPVAATYDETSADMFEPGVVGPTVDVLAGLAGGGRALELGIGTGRIALPLAARGVPVHGIDMSRAMVARLRAKPGGDAVGVTIGDFATTRVGGSFSVAYLVFNTIMNLTTQAAQVACFRNAAAHLAPGGCFVIEVMTPELRKLPAGQNVVPWHTSPTRWAFDSYDIATQALRSHYVEVGEGRASYRSIPFRYVWPAELDLMAQLAGLRLRERWDGWTGEPFTSESSRHVSVWERASGAA</sequence>
<comment type="caution">
    <text evidence="3">The sequence shown here is derived from an EMBL/GenBank/DDBJ whole genome shotgun (WGS) entry which is preliminary data.</text>
</comment>